<accession>A0A4R9ATA8</accession>
<dbReference type="Proteomes" id="UP000298154">
    <property type="component" value="Unassembled WGS sequence"/>
</dbReference>
<keyword evidence="1" id="KW-1133">Transmembrane helix</keyword>
<sequence>MRTFQRGNRRSHSTNRQPVTSACSAYGTFTISGTLADSRHPWGLKQQHSPLMQHKAGTSMTFTVPLPESQPQTGRWRSFWPSLGADRSGNALGVGLFTHVLPDEPVHAIRAVAAANGDLTGSKSASQPSQMEVTVPAYVANSYEQDCSPSTPPSRRIANHPLMATVTYLYKRIHRWCEFPLFYAIVNVSALVTSGDLVLHAMRIMNRLPCPAPLATMIVSLRQLGLHRWTMFAVATAVPPVSLFVMGSINPNALKLTSAGALFATLALTLSSASPGGRSFNRPM</sequence>
<keyword evidence="3" id="KW-1185">Reference proteome</keyword>
<keyword evidence="1" id="KW-0472">Membrane</keyword>
<dbReference type="EMBL" id="SOHK01000004">
    <property type="protein sequence ID" value="TFD69374.1"/>
    <property type="molecule type" value="Genomic_DNA"/>
</dbReference>
<dbReference type="AlphaFoldDB" id="A0A4R9ATA8"/>
<comment type="caution">
    <text evidence="2">The sequence shown here is derived from an EMBL/GenBank/DDBJ whole genome shotgun (WGS) entry which is preliminary data.</text>
</comment>
<dbReference type="InterPro" id="IPR018674">
    <property type="entry name" value="DUF2142_membrane"/>
</dbReference>
<keyword evidence="1" id="KW-0812">Transmembrane</keyword>
<evidence type="ECO:0000313" key="3">
    <source>
        <dbReference type="Proteomes" id="UP000298154"/>
    </source>
</evidence>
<evidence type="ECO:0000256" key="1">
    <source>
        <dbReference type="SAM" id="Phobius"/>
    </source>
</evidence>
<reference evidence="2 3" key="1">
    <citation type="submission" date="2019-03" db="EMBL/GenBank/DDBJ databases">
        <title>Genomics of glacier-inhabiting Cryobacterium strains.</title>
        <authorList>
            <person name="Liu Q."/>
            <person name="Xin Y.-H."/>
        </authorList>
    </citation>
    <scope>NUCLEOTIDE SEQUENCE [LARGE SCALE GENOMIC DNA]</scope>
    <source>
        <strain evidence="2 3">Sr36</strain>
    </source>
</reference>
<proteinExistence type="predicted"/>
<name>A0A4R9ATA8_9MICO</name>
<evidence type="ECO:0000313" key="2">
    <source>
        <dbReference type="EMBL" id="TFD69374.1"/>
    </source>
</evidence>
<protein>
    <submittedName>
        <fullName evidence="2">DUF2142 domain-containing protein</fullName>
    </submittedName>
</protein>
<dbReference type="OrthoDB" id="3218260at2"/>
<feature type="transmembrane region" description="Helical" evidence="1">
    <location>
        <begin position="181"/>
        <end position="206"/>
    </location>
</feature>
<dbReference type="Pfam" id="PF09913">
    <property type="entry name" value="DUF2142"/>
    <property type="match status" value="1"/>
</dbReference>
<gene>
    <name evidence="2" type="ORF">E3T47_00810</name>
</gene>
<organism evidence="2 3">
    <name type="scientific">Cryobacterium ruanii</name>
    <dbReference type="NCBI Taxonomy" id="1259197"/>
    <lineage>
        <taxon>Bacteria</taxon>
        <taxon>Bacillati</taxon>
        <taxon>Actinomycetota</taxon>
        <taxon>Actinomycetes</taxon>
        <taxon>Micrococcales</taxon>
        <taxon>Microbacteriaceae</taxon>
        <taxon>Cryobacterium</taxon>
    </lineage>
</organism>